<dbReference type="PROSITE" id="PS51118">
    <property type="entry name" value="HTH_HXLR"/>
    <property type="match status" value="1"/>
</dbReference>
<protein>
    <recommendedName>
        <fullName evidence="4">HTH hxlR-type domain-containing protein</fullName>
    </recommendedName>
</protein>
<dbReference type="Pfam" id="PF01638">
    <property type="entry name" value="HxlR"/>
    <property type="match status" value="1"/>
</dbReference>
<dbReference type="PANTHER" id="PTHR33204:SF29">
    <property type="entry name" value="TRANSCRIPTIONAL REGULATOR"/>
    <property type="match status" value="1"/>
</dbReference>
<keyword evidence="2" id="KW-0238">DNA-binding</keyword>
<dbReference type="GO" id="GO:0003677">
    <property type="term" value="F:DNA binding"/>
    <property type="evidence" value="ECO:0007669"/>
    <property type="project" value="UniProtKB-KW"/>
</dbReference>
<keyword evidence="3" id="KW-0804">Transcription</keyword>
<sequence>MKKKRKGGTTMAFEPVDCWIDAGLDSLLGKWKIPVLIQLRATPVLRFSDLQRALPDVTKKMLTQTLRELAADDLVQRTVYPTVPPKVEYRLTAHGQELIPTLDALHAWGIQHRAHLQASGQRGAGAE</sequence>
<dbReference type="Gene3D" id="1.10.10.10">
    <property type="entry name" value="Winged helix-like DNA-binding domain superfamily/Winged helix DNA-binding domain"/>
    <property type="match status" value="1"/>
</dbReference>
<dbReference type="Proteomes" id="UP000051639">
    <property type="component" value="Unassembled WGS sequence"/>
</dbReference>
<evidence type="ECO:0000256" key="2">
    <source>
        <dbReference type="ARBA" id="ARBA00023125"/>
    </source>
</evidence>
<accession>A0A0R2GYM4</accession>
<dbReference type="InterPro" id="IPR036388">
    <property type="entry name" value="WH-like_DNA-bd_sf"/>
</dbReference>
<keyword evidence="1" id="KW-0805">Transcription regulation</keyword>
<name>A0A0R2GYM4_9LACO</name>
<dbReference type="eggNOG" id="COG1733">
    <property type="taxonomic scope" value="Bacteria"/>
</dbReference>
<keyword evidence="6" id="KW-1185">Reference proteome</keyword>
<dbReference type="STRING" id="1203076.GCA_000312405_00747"/>
<proteinExistence type="predicted"/>
<dbReference type="EMBL" id="JQBA01000003">
    <property type="protein sequence ID" value="KRN45406.1"/>
    <property type="molecule type" value="Genomic_DNA"/>
</dbReference>
<dbReference type="InterPro" id="IPR036390">
    <property type="entry name" value="WH_DNA-bd_sf"/>
</dbReference>
<dbReference type="PATRIC" id="fig|148604.4.peg.1185"/>
<dbReference type="InterPro" id="IPR002577">
    <property type="entry name" value="HTH_HxlR"/>
</dbReference>
<feature type="domain" description="HTH hxlR-type" evidence="4">
    <location>
        <begin position="18"/>
        <end position="117"/>
    </location>
</feature>
<evidence type="ECO:0000256" key="3">
    <source>
        <dbReference type="ARBA" id="ARBA00023163"/>
    </source>
</evidence>
<dbReference type="AlphaFoldDB" id="A0A0R2GYM4"/>
<dbReference type="PANTHER" id="PTHR33204">
    <property type="entry name" value="TRANSCRIPTIONAL REGULATOR, MARR FAMILY"/>
    <property type="match status" value="1"/>
</dbReference>
<evidence type="ECO:0000256" key="1">
    <source>
        <dbReference type="ARBA" id="ARBA00023015"/>
    </source>
</evidence>
<evidence type="ECO:0000313" key="6">
    <source>
        <dbReference type="Proteomes" id="UP000051639"/>
    </source>
</evidence>
<organism evidence="5 6">
    <name type="scientific">Limosilactobacillus ingluviei</name>
    <dbReference type="NCBI Taxonomy" id="148604"/>
    <lineage>
        <taxon>Bacteria</taxon>
        <taxon>Bacillati</taxon>
        <taxon>Bacillota</taxon>
        <taxon>Bacilli</taxon>
        <taxon>Lactobacillales</taxon>
        <taxon>Lactobacillaceae</taxon>
        <taxon>Limosilactobacillus</taxon>
    </lineage>
</organism>
<reference evidence="5 6" key="1">
    <citation type="journal article" date="2015" name="Genome Announc.">
        <title>Expanding the biotechnology potential of lactobacilli through comparative genomics of 213 strains and associated genera.</title>
        <authorList>
            <person name="Sun Z."/>
            <person name="Harris H.M."/>
            <person name="McCann A."/>
            <person name="Guo C."/>
            <person name="Argimon S."/>
            <person name="Zhang W."/>
            <person name="Yang X."/>
            <person name="Jeffery I.B."/>
            <person name="Cooney J.C."/>
            <person name="Kagawa T.F."/>
            <person name="Liu W."/>
            <person name="Song Y."/>
            <person name="Salvetti E."/>
            <person name="Wrobel A."/>
            <person name="Rasinkangas P."/>
            <person name="Parkhill J."/>
            <person name="Rea M.C."/>
            <person name="O'Sullivan O."/>
            <person name="Ritari J."/>
            <person name="Douillard F.P."/>
            <person name="Paul Ross R."/>
            <person name="Yang R."/>
            <person name="Briner A.E."/>
            <person name="Felis G.E."/>
            <person name="de Vos W.M."/>
            <person name="Barrangou R."/>
            <person name="Klaenhammer T.R."/>
            <person name="Caufield P.W."/>
            <person name="Cui Y."/>
            <person name="Zhang H."/>
            <person name="O'Toole P.W."/>
        </authorList>
    </citation>
    <scope>NUCLEOTIDE SEQUENCE [LARGE SCALE GENOMIC DNA]</scope>
    <source>
        <strain evidence="5 6">DSM 14792</strain>
    </source>
</reference>
<dbReference type="SUPFAM" id="SSF46785">
    <property type="entry name" value="Winged helix' DNA-binding domain"/>
    <property type="match status" value="1"/>
</dbReference>
<gene>
    <name evidence="5" type="ORF">IV41_GL001147</name>
</gene>
<comment type="caution">
    <text evidence="5">The sequence shown here is derived from an EMBL/GenBank/DDBJ whole genome shotgun (WGS) entry which is preliminary data.</text>
</comment>
<evidence type="ECO:0000259" key="4">
    <source>
        <dbReference type="PROSITE" id="PS51118"/>
    </source>
</evidence>
<evidence type="ECO:0000313" key="5">
    <source>
        <dbReference type="EMBL" id="KRN45406.1"/>
    </source>
</evidence>